<name>A0A6N7XGM0_9FIRM</name>
<dbReference type="PANTHER" id="PTHR36108">
    <property type="entry name" value="COLOSSIN-B-RELATED"/>
    <property type="match status" value="1"/>
</dbReference>
<evidence type="ECO:0000256" key="4">
    <source>
        <dbReference type="ARBA" id="ARBA00023295"/>
    </source>
</evidence>
<dbReference type="SUPFAM" id="SSF49478">
    <property type="entry name" value="Cna protein B-type domain"/>
    <property type="match status" value="4"/>
</dbReference>
<keyword evidence="8" id="KW-1185">Reference proteome</keyword>
<dbReference type="Pfam" id="PF05738">
    <property type="entry name" value="Cna_B"/>
    <property type="match status" value="2"/>
</dbReference>
<proteinExistence type="inferred from homology"/>
<comment type="caution">
    <text evidence="7">The sequence shown here is derived from an EMBL/GenBank/DDBJ whole genome shotgun (WGS) entry which is preliminary data.</text>
</comment>
<evidence type="ECO:0000256" key="2">
    <source>
        <dbReference type="ARBA" id="ARBA00022525"/>
    </source>
</evidence>
<dbReference type="Proteomes" id="UP000440713">
    <property type="component" value="Unassembled WGS sequence"/>
</dbReference>
<organism evidence="7 8">
    <name type="scientific">Peptostreptococcus porci</name>
    <dbReference type="NCBI Taxonomy" id="2652282"/>
    <lineage>
        <taxon>Bacteria</taxon>
        <taxon>Bacillati</taxon>
        <taxon>Bacillota</taxon>
        <taxon>Clostridia</taxon>
        <taxon>Peptostreptococcales</taxon>
        <taxon>Peptostreptococcaceae</taxon>
        <taxon>Peptostreptococcus</taxon>
    </lineage>
</organism>
<dbReference type="SUPFAM" id="SSF49785">
    <property type="entry name" value="Galactose-binding domain-like"/>
    <property type="match status" value="1"/>
</dbReference>
<feature type="transmembrane region" description="Helical" evidence="5">
    <location>
        <begin position="1793"/>
        <end position="1818"/>
    </location>
</feature>
<dbReference type="CDD" id="cd00222">
    <property type="entry name" value="CollagenBindB"/>
    <property type="match status" value="2"/>
</dbReference>
<dbReference type="Pfam" id="PF00754">
    <property type="entry name" value="F5_F8_type_C"/>
    <property type="match status" value="1"/>
</dbReference>
<accession>A0A6N7XGM0</accession>
<dbReference type="InterPro" id="IPR008454">
    <property type="entry name" value="Collagen-bd_Cna-like_B-typ_dom"/>
</dbReference>
<keyword evidence="5" id="KW-0472">Membrane</keyword>
<keyword evidence="4" id="KW-0326">Glycosidase</keyword>
<dbReference type="InterPro" id="IPR013783">
    <property type="entry name" value="Ig-like_fold"/>
</dbReference>
<dbReference type="InterPro" id="IPR041033">
    <property type="entry name" value="SpaA_PFL_dom_1"/>
</dbReference>
<dbReference type="PROSITE" id="PS50022">
    <property type="entry name" value="FA58C_3"/>
    <property type="match status" value="1"/>
</dbReference>
<dbReference type="Gene3D" id="2.60.120.260">
    <property type="entry name" value="Galactose-binding domain-like"/>
    <property type="match status" value="1"/>
</dbReference>
<evidence type="ECO:0000259" key="6">
    <source>
        <dbReference type="PROSITE" id="PS50022"/>
    </source>
</evidence>
<dbReference type="InterPro" id="IPR000421">
    <property type="entry name" value="FA58C"/>
</dbReference>
<feature type="domain" description="F5/8 type C" evidence="6">
    <location>
        <begin position="1302"/>
        <end position="1463"/>
    </location>
</feature>
<keyword evidence="4" id="KW-0378">Hydrolase</keyword>
<dbReference type="EMBL" id="VUNE01000003">
    <property type="protein sequence ID" value="MST62534.1"/>
    <property type="molecule type" value="Genomic_DNA"/>
</dbReference>
<comment type="similarity">
    <text evidence="1">Belongs to the serine-aspartate repeat-containing protein (SDr) family.</text>
</comment>
<keyword evidence="5" id="KW-0812">Transmembrane</keyword>
<dbReference type="PANTHER" id="PTHR36108:SF13">
    <property type="entry name" value="COLOSSIN-B-RELATED"/>
    <property type="match status" value="1"/>
</dbReference>
<evidence type="ECO:0000256" key="1">
    <source>
        <dbReference type="ARBA" id="ARBA00007257"/>
    </source>
</evidence>
<dbReference type="Gene3D" id="2.60.40.10">
    <property type="entry name" value="Immunoglobulins"/>
    <property type="match status" value="7"/>
</dbReference>
<keyword evidence="2" id="KW-0964">Secreted</keyword>
<sequence length="1828" mass="203704">MFKKRKQNKLLNMFISLLLVFSILNTCFASVFALGSGTITVQLREYRDGTVTDVSIPNAKFELRKLDDPSFSLENVTDTTGNCIFSGLDDGEYEIIQRTTSETYKLPNTNTTVKLASGNNNATVVVSNIKHNSTTTVNIDEGGRTSTTLKLKVRSNFDGETPVVGASFLVTSVNGVRKEITTNSDGIATLSGLTYGNYTITQISSPEGFMASPNEANFEIPKPSTKGYAEYANVTFLNEPYDVNTYGKLFINVYDKNDNSKVIPNVKLLITDDLGNSFVGSTDSNGSITFKNFSKDRTYSAKIIESPYDYEYSGANVEGDIKLDQLTNNKTISMYLPKKQTNLVTIVNHEAGDLSVRISGSKFRLIHPDGSSREFEISNSNGMLEMQLPLSTDRDYILEQLTTDGRHIISNKINFSIGRPVTIYVPNNLINPNEEKVSFSFTKEWVDKPSSNQRVIVRLMQNGNVYGNGQHYTLYSNDGTQTKKFTDLPKYDSQHIAYNYSVKEDVVEGWYAEYQEVSKNNWKISNYEGSMTGQCIIDPSKGLIWFSGENSAFMMENGVDIKKQINFPTYLDPTFGYGIAYDRTKGYLFGANRRGELAIMDPTRGENGAVVNVVRLGGIREKTGDGSDDSGKWLNDNGQNIFVHKDFRKLNSLETSVDGKYLFAKVLADPNIYMYRISDILSNNVAYGGTIQPAKIIYAKHTVNTSINAKTPVSDGDIIQYPNGDILYSGHGNLFYRGELTAPLRDDFNFYLLKYNGPLDSNGKVIDAGEGTYSEPINVGSLRVPGEFNSFWDANNRDTSIEGMTYAFGQIWFTSVVKDRATGNITKRLARIVSSQPDRGKLPNRNTDSTVKFEAQKLDGDNGIKIQNLPTSTFADMTGGDREICSPEVIVRGAKTWIGDDEGIRPKSIEVQLYANGSPYVYPNGNSSRLTLNDDNNWKYQFSQLPKYDSSNRKIDYSVKEIDPPASYISSTTDYSITNTLVRGGFYIKKMNENKSLSLGGAKFSLLNESKDTIIQSSTETDSDGIAIFNNLTAGTYYLREDVAPESYERDAQDYRVVGTLNQATKKIEFEVFKGSERVDMLSDKHVIKNSKPKFNIKIVKIDSKTGRKITVTSRFAIVDSNGNTINGQVANLNNGEFIFNNGGNKFEAGKYYIKEVTPPNGYKMVNSLIPITISNDGKVYINTSDDGIVDAYGTNVTGTNTIEIKIKNEKIMSRLVFSKRIKGIEETGTHGITEKVKFKLTKDNDASFSAVEIEKNFNEKFVFENLTEGVYTLEETKAPNGYVVDTVSYKVVVDGVGKVYLYSKSNSEMSKNITNKDIIKSSDLSNITSGSIADALDGNNTTAVVFHNFNNQGNDIPVGSYVGVDLRRLHDIKSISFLQGAPENDADRFNKFSLEYSSDGTNWKEYKNYIETDTTKGVTKPVNNVNEANLNLLARYIRFKNNEVRQDVWFGVKEIKVEGLEYKLIKEMTPQMQKQDTEDNIAFIGNIQNPSIALEKVDAETSTVISNNNDGLSYNARFKLYKVGDNITSVSENDLRTISPVQEFTLNSGRVELTQLANKLGRYALVETESPTGYKKVEPILLDLVETQQVHSMPQMKNTTAWKVVGNTTGSTIGESGGYTTFTGVAINEKIIVDYTNLSGNKITLKVKNEREDRPIRLKIRKVDEKGMPIAGSNYEDISRFSILDSDKRMYNNQVANLVGGEFTFDNGGKKFKAGLYHLKEERAPKGYLLINTEIPFYIKDSGDIIIPAKLKDGSNSEYEVDEQFVYKNHLKVIQSADTDIVEIAVENKKGIFPYTGGIGTLLYLSTGILLMGTAVMSMKLRRKSKN</sequence>
<protein>
    <submittedName>
        <fullName evidence="7">Cna B-type domain-containing protein</fullName>
    </submittedName>
</protein>
<dbReference type="GO" id="GO:0016798">
    <property type="term" value="F:hydrolase activity, acting on glycosyl bonds"/>
    <property type="evidence" value="ECO:0007669"/>
    <property type="project" value="UniProtKB-KW"/>
</dbReference>
<dbReference type="Pfam" id="PF17802">
    <property type="entry name" value="SpaA"/>
    <property type="match status" value="6"/>
</dbReference>
<evidence type="ECO:0000256" key="3">
    <source>
        <dbReference type="ARBA" id="ARBA00022729"/>
    </source>
</evidence>
<keyword evidence="3" id="KW-0732">Signal</keyword>
<gene>
    <name evidence="7" type="ORF">FYJ71_06095</name>
</gene>
<evidence type="ECO:0000313" key="7">
    <source>
        <dbReference type="EMBL" id="MST62534.1"/>
    </source>
</evidence>
<evidence type="ECO:0000313" key="8">
    <source>
        <dbReference type="Proteomes" id="UP000440713"/>
    </source>
</evidence>
<dbReference type="RefSeq" id="WP_154537926.1">
    <property type="nucleotide sequence ID" value="NZ_VUNE01000003.1"/>
</dbReference>
<keyword evidence="5" id="KW-1133">Transmembrane helix</keyword>
<reference evidence="7 8" key="1">
    <citation type="submission" date="2019-08" db="EMBL/GenBank/DDBJ databases">
        <title>In-depth cultivation of the pig gut microbiome towards novel bacterial diversity and tailored functional studies.</title>
        <authorList>
            <person name="Wylensek D."/>
            <person name="Hitch T.C.A."/>
            <person name="Clavel T."/>
        </authorList>
    </citation>
    <scope>NUCLEOTIDE SEQUENCE [LARGE SCALE GENOMIC DNA]</scope>
    <source>
        <strain evidence="7 8">WCA-SAB-591-4A-A</strain>
    </source>
</reference>
<evidence type="ECO:0000256" key="5">
    <source>
        <dbReference type="SAM" id="Phobius"/>
    </source>
</evidence>
<dbReference type="Gene3D" id="2.60.40.1140">
    <property type="entry name" value="Collagen-binding surface protein Cna, B-type domain"/>
    <property type="match status" value="2"/>
</dbReference>
<dbReference type="InterPro" id="IPR008979">
    <property type="entry name" value="Galactose-bd-like_sf"/>
</dbReference>